<comment type="caution">
    <text evidence="2">The sequence shown here is derived from an EMBL/GenBank/DDBJ whole genome shotgun (WGS) entry which is preliminary data.</text>
</comment>
<dbReference type="Pfam" id="PF06902">
    <property type="entry name" value="Fer4_19"/>
    <property type="match status" value="1"/>
</dbReference>
<evidence type="ECO:0000259" key="1">
    <source>
        <dbReference type="Pfam" id="PF06902"/>
    </source>
</evidence>
<organism evidence="2 3">
    <name type="scientific">Enterococcus lemanii</name>
    <dbReference type="NCBI Taxonomy" id="1159752"/>
    <lineage>
        <taxon>Bacteria</taxon>
        <taxon>Bacillati</taxon>
        <taxon>Bacillota</taxon>
        <taxon>Bacilli</taxon>
        <taxon>Lactobacillales</taxon>
        <taxon>Enterococcaceae</taxon>
        <taxon>Enterococcus</taxon>
    </lineage>
</organism>
<evidence type="ECO:0000313" key="2">
    <source>
        <dbReference type="EMBL" id="MFC4719611.1"/>
    </source>
</evidence>
<accession>A0ABV9MUD4</accession>
<dbReference type="EMBL" id="JBHSGS010000043">
    <property type="protein sequence ID" value="MFC4719611.1"/>
    <property type="molecule type" value="Genomic_DNA"/>
</dbReference>
<keyword evidence="3" id="KW-1185">Reference proteome</keyword>
<dbReference type="Proteomes" id="UP001595969">
    <property type="component" value="Unassembled WGS sequence"/>
</dbReference>
<dbReference type="RefSeq" id="WP_204653917.1">
    <property type="nucleotide sequence ID" value="NZ_JAFBFD010000015.1"/>
</dbReference>
<name>A0ABV9MUD4_9ENTE</name>
<gene>
    <name evidence="2" type="ORF">ACFO5I_07665</name>
</gene>
<reference evidence="3" key="1">
    <citation type="journal article" date="2019" name="Int. J. Syst. Evol. Microbiol.">
        <title>The Global Catalogue of Microorganisms (GCM) 10K type strain sequencing project: providing services to taxonomists for standard genome sequencing and annotation.</title>
        <authorList>
            <consortium name="The Broad Institute Genomics Platform"/>
            <consortium name="The Broad Institute Genome Sequencing Center for Infectious Disease"/>
            <person name="Wu L."/>
            <person name="Ma J."/>
        </authorList>
    </citation>
    <scope>NUCLEOTIDE SEQUENCE [LARGE SCALE GENOMIC DNA]</scope>
    <source>
        <strain evidence="3">CGMCC 1.19032</strain>
    </source>
</reference>
<feature type="domain" description="Divergent 4Fe-4S mono-cluster" evidence="1">
    <location>
        <begin position="22"/>
        <end position="84"/>
    </location>
</feature>
<protein>
    <submittedName>
        <fullName evidence="2">(4Fe-4S)-binding protein</fullName>
    </submittedName>
</protein>
<proteinExistence type="predicted"/>
<dbReference type="InterPro" id="IPR010693">
    <property type="entry name" value="Divergent_4Fe-4S_mono-cluster"/>
</dbReference>
<evidence type="ECO:0000313" key="3">
    <source>
        <dbReference type="Proteomes" id="UP001595969"/>
    </source>
</evidence>
<sequence>MATFNNHQMTKEELLANDYREYRGKEINVYFKAEICQHAAECVRGNLAVFNPKQKPWINADAAKAEEIKEIINRCPSHALQYERETV</sequence>